<evidence type="ECO:0000313" key="13">
    <source>
        <dbReference type="EMBL" id="EDV42197.2"/>
    </source>
</evidence>
<dbReference type="OrthoDB" id="8440449at2759"/>
<keyword evidence="5 11" id="KW-0732">Signal</keyword>
<keyword evidence="4 10" id="KW-0645">Protease</keyword>
<dbReference type="SMART" id="SM00020">
    <property type="entry name" value="Tryp_SPc"/>
    <property type="match status" value="1"/>
</dbReference>
<dbReference type="InterPro" id="IPR001254">
    <property type="entry name" value="Trypsin_dom"/>
</dbReference>
<evidence type="ECO:0000313" key="14">
    <source>
        <dbReference type="Proteomes" id="UP000007801"/>
    </source>
</evidence>
<dbReference type="SMR" id="B3M1T7"/>
<evidence type="ECO:0000256" key="3">
    <source>
        <dbReference type="ARBA" id="ARBA00022525"/>
    </source>
</evidence>
<dbReference type="InterPro" id="IPR018114">
    <property type="entry name" value="TRYPSIN_HIS"/>
</dbReference>
<gene>
    <name evidence="13" type="primary">Dana\GF17861</name>
    <name evidence="13" type="synonym">dana_GLEANR_19123</name>
    <name evidence="13" type="ORF">GF17861</name>
</gene>
<name>B3M1T7_DROAN</name>
<dbReference type="PROSITE" id="PS50240">
    <property type="entry name" value="TRYPSIN_DOM"/>
    <property type="match status" value="1"/>
</dbReference>
<evidence type="ECO:0000256" key="10">
    <source>
        <dbReference type="RuleBase" id="RU363034"/>
    </source>
</evidence>
<keyword evidence="14" id="KW-1185">Reference proteome</keyword>
<dbReference type="GeneID" id="6500644"/>
<dbReference type="InterPro" id="IPR043504">
    <property type="entry name" value="Peptidase_S1_PA_chymotrypsin"/>
</dbReference>
<keyword evidence="3" id="KW-0964">Secreted</keyword>
<organism evidence="13 14">
    <name type="scientific">Drosophila ananassae</name>
    <name type="common">Fruit fly</name>
    <dbReference type="NCBI Taxonomy" id="7217"/>
    <lineage>
        <taxon>Eukaryota</taxon>
        <taxon>Metazoa</taxon>
        <taxon>Ecdysozoa</taxon>
        <taxon>Arthropoda</taxon>
        <taxon>Hexapoda</taxon>
        <taxon>Insecta</taxon>
        <taxon>Pterygota</taxon>
        <taxon>Neoptera</taxon>
        <taxon>Endopterygota</taxon>
        <taxon>Diptera</taxon>
        <taxon>Brachycera</taxon>
        <taxon>Muscomorpha</taxon>
        <taxon>Ephydroidea</taxon>
        <taxon>Drosophilidae</taxon>
        <taxon>Drosophila</taxon>
        <taxon>Sophophora</taxon>
    </lineage>
</organism>
<evidence type="ECO:0000256" key="11">
    <source>
        <dbReference type="SAM" id="SignalP"/>
    </source>
</evidence>
<dbReference type="AlphaFoldDB" id="B3M1T7"/>
<evidence type="ECO:0000256" key="2">
    <source>
        <dbReference type="ARBA" id="ARBA00007664"/>
    </source>
</evidence>
<evidence type="ECO:0000256" key="4">
    <source>
        <dbReference type="ARBA" id="ARBA00022670"/>
    </source>
</evidence>
<dbReference type="InParanoid" id="B3M1T7"/>
<dbReference type="PRINTS" id="PR00722">
    <property type="entry name" value="CHYMOTRYPSIN"/>
</dbReference>
<dbReference type="Pfam" id="PF00089">
    <property type="entry name" value="Trypsin"/>
    <property type="match status" value="1"/>
</dbReference>
<evidence type="ECO:0000256" key="8">
    <source>
        <dbReference type="ARBA" id="ARBA00023145"/>
    </source>
</evidence>
<dbReference type="PROSITE" id="PS00135">
    <property type="entry name" value="TRYPSIN_SER"/>
    <property type="match status" value="1"/>
</dbReference>
<proteinExistence type="inferred from homology"/>
<accession>B3M1T7</accession>
<evidence type="ECO:0000256" key="7">
    <source>
        <dbReference type="ARBA" id="ARBA00022825"/>
    </source>
</evidence>
<dbReference type="PROSITE" id="PS00134">
    <property type="entry name" value="TRYPSIN_HIS"/>
    <property type="match status" value="1"/>
</dbReference>
<dbReference type="InterPro" id="IPR033116">
    <property type="entry name" value="TRYPSIN_SER"/>
</dbReference>
<dbReference type="InterPro" id="IPR009003">
    <property type="entry name" value="Peptidase_S1_PA"/>
</dbReference>
<evidence type="ECO:0000259" key="12">
    <source>
        <dbReference type="PROSITE" id="PS50240"/>
    </source>
</evidence>
<dbReference type="HOGENOM" id="CLU_006842_7_4_1"/>
<keyword evidence="7 10" id="KW-0720">Serine protease</keyword>
<feature type="chain" id="PRO_5006454449" description="Peptidase S1 domain-containing protein" evidence="11">
    <location>
        <begin position="21"/>
        <end position="268"/>
    </location>
</feature>
<evidence type="ECO:0000256" key="5">
    <source>
        <dbReference type="ARBA" id="ARBA00022729"/>
    </source>
</evidence>
<feature type="domain" description="Peptidase S1" evidence="12">
    <location>
        <begin position="38"/>
        <end position="261"/>
    </location>
</feature>
<keyword evidence="9" id="KW-1015">Disulfide bond</keyword>
<dbReference type="Gene3D" id="2.40.10.10">
    <property type="entry name" value="Trypsin-like serine proteases"/>
    <property type="match status" value="2"/>
</dbReference>
<dbReference type="FunFam" id="2.40.10.10:FF:000047">
    <property type="entry name" value="Trypsin eta"/>
    <property type="match status" value="1"/>
</dbReference>
<dbReference type="eggNOG" id="KOG3627">
    <property type="taxonomic scope" value="Eukaryota"/>
</dbReference>
<comment type="subcellular location">
    <subcellularLocation>
        <location evidence="1">Secreted</location>
    </subcellularLocation>
</comment>
<protein>
    <recommendedName>
        <fullName evidence="12">Peptidase S1 domain-containing protein</fullName>
    </recommendedName>
</protein>
<dbReference type="STRING" id="7217.B3M1T7"/>
<keyword evidence="8" id="KW-0865">Zymogen</keyword>
<dbReference type="GO" id="GO:0004252">
    <property type="term" value="F:serine-type endopeptidase activity"/>
    <property type="evidence" value="ECO:0007669"/>
    <property type="project" value="InterPro"/>
</dbReference>
<comment type="similarity">
    <text evidence="2">Belongs to the peptidase S1 family.</text>
</comment>
<dbReference type="InterPro" id="IPR050430">
    <property type="entry name" value="Peptidase_S1"/>
</dbReference>
<dbReference type="PANTHER" id="PTHR24276:SF98">
    <property type="entry name" value="FI18310P1-RELATED"/>
    <property type="match status" value="1"/>
</dbReference>
<sequence length="268" mass="29995">MEFRFLSLAWWILLLRMGSSIDVIDGKRLATKLSDNRIVGGQEAEDGVAPYQVSIQTTWRTHICGGVILDKEWILTAGHCALDFNLEDLRIIVGTNDRLNPGQTLFPDEALVHCLYDVPYMYNNDIGLIHVNESIIFNERTQIVELSSEQPPAGSTVTLTGWGAPEINWPTVEQLQTINLTVIDHEECRKAWDYHTGIDIGHICTFTKEGEGSCSGDSGGPIMWEGKLVGLVNWGRACGVGMPDMHANTVYYQDWIRRTRSGCKNRVT</sequence>
<dbReference type="GO" id="GO:0016485">
    <property type="term" value="P:protein processing"/>
    <property type="evidence" value="ECO:0007669"/>
    <property type="project" value="UniProtKB-ARBA"/>
</dbReference>
<keyword evidence="6 10" id="KW-0378">Hydrolase</keyword>
<dbReference type="InterPro" id="IPR001314">
    <property type="entry name" value="Peptidase_S1A"/>
</dbReference>
<evidence type="ECO:0000256" key="6">
    <source>
        <dbReference type="ARBA" id="ARBA00022801"/>
    </source>
</evidence>
<dbReference type="MEROPS" id="S01.A95"/>
<dbReference type="PANTHER" id="PTHR24276">
    <property type="entry name" value="POLYSERASE-RELATED"/>
    <property type="match status" value="1"/>
</dbReference>
<evidence type="ECO:0000256" key="1">
    <source>
        <dbReference type="ARBA" id="ARBA00004613"/>
    </source>
</evidence>
<feature type="signal peptide" evidence="11">
    <location>
        <begin position="1"/>
        <end position="20"/>
    </location>
</feature>
<dbReference type="GO" id="GO:0005576">
    <property type="term" value="C:extracellular region"/>
    <property type="evidence" value="ECO:0007669"/>
    <property type="project" value="UniProtKB-SubCell"/>
</dbReference>
<dbReference type="FunCoup" id="B3M1T7">
    <property type="interactions" value="11"/>
</dbReference>
<dbReference type="SUPFAM" id="SSF50494">
    <property type="entry name" value="Trypsin-like serine proteases"/>
    <property type="match status" value="1"/>
</dbReference>
<dbReference type="CDD" id="cd00190">
    <property type="entry name" value="Tryp_SPc"/>
    <property type="match status" value="1"/>
</dbReference>
<dbReference type="Proteomes" id="UP000007801">
    <property type="component" value="Unassembled WGS sequence"/>
</dbReference>
<dbReference type="KEGG" id="dan:6500644"/>
<dbReference type="EMBL" id="CH902617">
    <property type="protein sequence ID" value="EDV42197.2"/>
    <property type="molecule type" value="Genomic_DNA"/>
</dbReference>
<reference evidence="13 14" key="1">
    <citation type="journal article" date="2007" name="Nature">
        <title>Evolution of genes and genomes on the Drosophila phylogeny.</title>
        <authorList>
            <consortium name="Drosophila 12 Genomes Consortium"/>
            <person name="Clark A.G."/>
            <person name="Eisen M.B."/>
            <person name="Smith D.R."/>
            <person name="Bergman C.M."/>
            <person name="Oliver B."/>
            <person name="Markow T.A."/>
            <person name="Kaufman T.C."/>
            <person name="Kellis M."/>
            <person name="Gelbart W."/>
            <person name="Iyer V.N."/>
            <person name="Pollard D.A."/>
            <person name="Sackton T.B."/>
            <person name="Larracuente A.M."/>
            <person name="Singh N.D."/>
            <person name="Abad J.P."/>
            <person name="Abt D.N."/>
            <person name="Adryan B."/>
            <person name="Aguade M."/>
            <person name="Akashi H."/>
            <person name="Anderson W.W."/>
            <person name="Aquadro C.F."/>
            <person name="Ardell D.H."/>
            <person name="Arguello R."/>
            <person name="Artieri C.G."/>
            <person name="Barbash D.A."/>
            <person name="Barker D."/>
            <person name="Barsanti P."/>
            <person name="Batterham P."/>
            <person name="Batzoglou S."/>
            <person name="Begun D."/>
            <person name="Bhutkar A."/>
            <person name="Blanco E."/>
            <person name="Bosak S.A."/>
            <person name="Bradley R.K."/>
            <person name="Brand A.D."/>
            <person name="Brent M.R."/>
            <person name="Brooks A.N."/>
            <person name="Brown R.H."/>
            <person name="Butlin R.K."/>
            <person name="Caggese C."/>
            <person name="Calvi B.R."/>
            <person name="Bernardo de Carvalho A."/>
            <person name="Caspi A."/>
            <person name="Castrezana S."/>
            <person name="Celniker S.E."/>
            <person name="Chang J.L."/>
            <person name="Chapple C."/>
            <person name="Chatterji S."/>
            <person name="Chinwalla A."/>
            <person name="Civetta A."/>
            <person name="Clifton S.W."/>
            <person name="Comeron J.M."/>
            <person name="Costello J.C."/>
            <person name="Coyne J.A."/>
            <person name="Daub J."/>
            <person name="David R.G."/>
            <person name="Delcher A.L."/>
            <person name="Delehaunty K."/>
            <person name="Do C.B."/>
            <person name="Ebling H."/>
            <person name="Edwards K."/>
            <person name="Eickbush T."/>
            <person name="Evans J.D."/>
            <person name="Filipski A."/>
            <person name="Findeiss S."/>
            <person name="Freyhult E."/>
            <person name="Fulton L."/>
            <person name="Fulton R."/>
            <person name="Garcia A.C."/>
            <person name="Gardiner A."/>
            <person name="Garfield D.A."/>
            <person name="Garvin B.E."/>
            <person name="Gibson G."/>
            <person name="Gilbert D."/>
            <person name="Gnerre S."/>
            <person name="Godfrey J."/>
            <person name="Good R."/>
            <person name="Gotea V."/>
            <person name="Gravely B."/>
            <person name="Greenberg A.J."/>
            <person name="Griffiths-Jones S."/>
            <person name="Gross S."/>
            <person name="Guigo R."/>
            <person name="Gustafson E.A."/>
            <person name="Haerty W."/>
            <person name="Hahn M.W."/>
            <person name="Halligan D.L."/>
            <person name="Halpern A.L."/>
            <person name="Halter G.M."/>
            <person name="Han M.V."/>
            <person name="Heger A."/>
            <person name="Hillier L."/>
            <person name="Hinrichs A.S."/>
            <person name="Holmes I."/>
            <person name="Hoskins R.A."/>
            <person name="Hubisz M.J."/>
            <person name="Hultmark D."/>
            <person name="Huntley M.A."/>
            <person name="Jaffe D.B."/>
            <person name="Jagadeeshan S."/>
            <person name="Jeck W.R."/>
            <person name="Johnson J."/>
            <person name="Jones C.D."/>
            <person name="Jordan W.C."/>
            <person name="Karpen G.H."/>
            <person name="Kataoka E."/>
            <person name="Keightley P.D."/>
            <person name="Kheradpour P."/>
            <person name="Kirkness E.F."/>
            <person name="Koerich L.B."/>
            <person name="Kristiansen K."/>
            <person name="Kudrna D."/>
            <person name="Kulathinal R.J."/>
            <person name="Kumar S."/>
            <person name="Kwok R."/>
            <person name="Lander E."/>
            <person name="Langley C.H."/>
            <person name="Lapoint R."/>
            <person name="Lazzaro B.P."/>
            <person name="Lee S.J."/>
            <person name="Levesque L."/>
            <person name="Li R."/>
            <person name="Lin C.F."/>
            <person name="Lin M.F."/>
            <person name="Lindblad-Toh K."/>
            <person name="Llopart A."/>
            <person name="Long M."/>
            <person name="Low L."/>
            <person name="Lozovsky E."/>
            <person name="Lu J."/>
            <person name="Luo M."/>
            <person name="Machado C.A."/>
            <person name="Makalowski W."/>
            <person name="Marzo M."/>
            <person name="Matsuda M."/>
            <person name="Matzkin L."/>
            <person name="McAllister B."/>
            <person name="McBride C.S."/>
            <person name="McKernan B."/>
            <person name="McKernan K."/>
            <person name="Mendez-Lago M."/>
            <person name="Minx P."/>
            <person name="Mollenhauer M.U."/>
            <person name="Montooth K."/>
            <person name="Mount S.M."/>
            <person name="Mu X."/>
            <person name="Myers E."/>
            <person name="Negre B."/>
            <person name="Newfeld S."/>
            <person name="Nielsen R."/>
            <person name="Noor M.A."/>
            <person name="O'Grady P."/>
            <person name="Pachter L."/>
            <person name="Papaceit M."/>
            <person name="Parisi M.J."/>
            <person name="Parisi M."/>
            <person name="Parts L."/>
            <person name="Pedersen J.S."/>
            <person name="Pesole G."/>
            <person name="Phillippy A.M."/>
            <person name="Ponting C.P."/>
            <person name="Pop M."/>
            <person name="Porcelli D."/>
            <person name="Powell J.R."/>
            <person name="Prohaska S."/>
            <person name="Pruitt K."/>
            <person name="Puig M."/>
            <person name="Quesneville H."/>
            <person name="Ram K.R."/>
            <person name="Rand D."/>
            <person name="Rasmussen M.D."/>
            <person name="Reed L.K."/>
            <person name="Reenan R."/>
            <person name="Reily A."/>
            <person name="Remington K.A."/>
            <person name="Rieger T.T."/>
            <person name="Ritchie M.G."/>
            <person name="Robin C."/>
            <person name="Rogers Y.H."/>
            <person name="Rohde C."/>
            <person name="Rozas J."/>
            <person name="Rubenfield M.J."/>
            <person name="Ruiz A."/>
            <person name="Russo S."/>
            <person name="Salzberg S.L."/>
            <person name="Sanchez-Gracia A."/>
            <person name="Saranga D.J."/>
            <person name="Sato H."/>
            <person name="Schaeffer S.W."/>
            <person name="Schatz M.C."/>
            <person name="Schlenke T."/>
            <person name="Schwartz R."/>
            <person name="Segarra C."/>
            <person name="Singh R.S."/>
            <person name="Sirot L."/>
            <person name="Sirota M."/>
            <person name="Sisneros N.B."/>
            <person name="Smith C.D."/>
            <person name="Smith T.F."/>
            <person name="Spieth J."/>
            <person name="Stage D.E."/>
            <person name="Stark A."/>
            <person name="Stephan W."/>
            <person name="Strausberg R.L."/>
            <person name="Strempel S."/>
            <person name="Sturgill D."/>
            <person name="Sutton G."/>
            <person name="Sutton G.G."/>
            <person name="Tao W."/>
            <person name="Teichmann S."/>
            <person name="Tobari Y.N."/>
            <person name="Tomimura Y."/>
            <person name="Tsolas J.M."/>
            <person name="Valente V.L."/>
            <person name="Venter E."/>
            <person name="Venter J.C."/>
            <person name="Vicario S."/>
            <person name="Vieira F.G."/>
            <person name="Vilella A.J."/>
            <person name="Villasante A."/>
            <person name="Walenz B."/>
            <person name="Wang J."/>
            <person name="Wasserman M."/>
            <person name="Watts T."/>
            <person name="Wilson D."/>
            <person name="Wilson R.K."/>
            <person name="Wing R.A."/>
            <person name="Wolfner M.F."/>
            <person name="Wong A."/>
            <person name="Wong G.K."/>
            <person name="Wu C.I."/>
            <person name="Wu G."/>
            <person name="Yamamoto D."/>
            <person name="Yang H.P."/>
            <person name="Yang S.P."/>
            <person name="Yorke J.A."/>
            <person name="Yoshida K."/>
            <person name="Zdobnov E."/>
            <person name="Zhang P."/>
            <person name="Zhang Y."/>
            <person name="Zimin A.V."/>
            <person name="Baldwin J."/>
            <person name="Abdouelleil A."/>
            <person name="Abdulkadir J."/>
            <person name="Abebe A."/>
            <person name="Abera B."/>
            <person name="Abreu J."/>
            <person name="Acer S.C."/>
            <person name="Aftuck L."/>
            <person name="Alexander A."/>
            <person name="An P."/>
            <person name="Anderson E."/>
            <person name="Anderson S."/>
            <person name="Arachi H."/>
            <person name="Azer M."/>
            <person name="Bachantsang P."/>
            <person name="Barry A."/>
            <person name="Bayul T."/>
            <person name="Berlin A."/>
            <person name="Bessette D."/>
            <person name="Bloom T."/>
            <person name="Blye J."/>
            <person name="Boguslavskiy L."/>
            <person name="Bonnet C."/>
            <person name="Boukhgalter B."/>
            <person name="Bourzgui I."/>
            <person name="Brown A."/>
            <person name="Cahill P."/>
            <person name="Channer S."/>
            <person name="Cheshatsang Y."/>
            <person name="Chuda L."/>
            <person name="Citroen M."/>
            <person name="Collymore A."/>
            <person name="Cooke P."/>
            <person name="Costello M."/>
            <person name="D'Aco K."/>
            <person name="Daza R."/>
            <person name="De Haan G."/>
            <person name="DeGray S."/>
            <person name="DeMaso C."/>
            <person name="Dhargay N."/>
            <person name="Dooley K."/>
            <person name="Dooley E."/>
            <person name="Doricent M."/>
            <person name="Dorje P."/>
            <person name="Dorjee K."/>
            <person name="Dupes A."/>
            <person name="Elong R."/>
            <person name="Falk J."/>
            <person name="Farina A."/>
            <person name="Faro S."/>
            <person name="Ferguson D."/>
            <person name="Fisher S."/>
            <person name="Foley C.D."/>
            <person name="Franke A."/>
            <person name="Friedrich D."/>
            <person name="Gadbois L."/>
            <person name="Gearin G."/>
            <person name="Gearin C.R."/>
            <person name="Giannoukos G."/>
            <person name="Goode T."/>
            <person name="Graham J."/>
            <person name="Grandbois E."/>
            <person name="Grewal S."/>
            <person name="Gyaltsen K."/>
            <person name="Hafez N."/>
            <person name="Hagos B."/>
            <person name="Hall J."/>
            <person name="Henson C."/>
            <person name="Hollinger A."/>
            <person name="Honan T."/>
            <person name="Huard M.D."/>
            <person name="Hughes L."/>
            <person name="Hurhula B."/>
            <person name="Husby M.E."/>
            <person name="Kamat A."/>
            <person name="Kanga B."/>
            <person name="Kashin S."/>
            <person name="Khazanovich D."/>
            <person name="Kisner P."/>
            <person name="Lance K."/>
            <person name="Lara M."/>
            <person name="Lee W."/>
            <person name="Lennon N."/>
            <person name="Letendre F."/>
            <person name="LeVine R."/>
            <person name="Lipovsky A."/>
            <person name="Liu X."/>
            <person name="Liu J."/>
            <person name="Liu S."/>
            <person name="Lokyitsang T."/>
            <person name="Lokyitsang Y."/>
            <person name="Lubonja R."/>
            <person name="Lui A."/>
            <person name="MacDonald P."/>
            <person name="Magnisalis V."/>
            <person name="Maru K."/>
            <person name="Matthews C."/>
            <person name="McCusker W."/>
            <person name="McDonough S."/>
            <person name="Mehta T."/>
            <person name="Meldrim J."/>
            <person name="Meneus L."/>
            <person name="Mihai O."/>
            <person name="Mihalev A."/>
            <person name="Mihova T."/>
            <person name="Mittelman R."/>
            <person name="Mlenga V."/>
            <person name="Montmayeur A."/>
            <person name="Mulrain L."/>
            <person name="Navidi A."/>
            <person name="Naylor J."/>
            <person name="Negash T."/>
            <person name="Nguyen T."/>
            <person name="Nguyen N."/>
            <person name="Nicol R."/>
            <person name="Norbu C."/>
            <person name="Norbu N."/>
            <person name="Novod N."/>
            <person name="O'Neill B."/>
            <person name="Osman S."/>
            <person name="Markiewicz E."/>
            <person name="Oyono O.L."/>
            <person name="Patti C."/>
            <person name="Phunkhang P."/>
            <person name="Pierre F."/>
            <person name="Priest M."/>
            <person name="Raghuraman S."/>
            <person name="Rege F."/>
            <person name="Reyes R."/>
            <person name="Rise C."/>
            <person name="Rogov P."/>
            <person name="Ross K."/>
            <person name="Ryan E."/>
            <person name="Settipalli S."/>
            <person name="Shea T."/>
            <person name="Sherpa N."/>
            <person name="Shi L."/>
            <person name="Shih D."/>
            <person name="Sparrow T."/>
            <person name="Spaulding J."/>
            <person name="Stalker J."/>
            <person name="Stange-Thomann N."/>
            <person name="Stavropoulos S."/>
            <person name="Stone C."/>
            <person name="Strader C."/>
            <person name="Tesfaye S."/>
            <person name="Thomson T."/>
            <person name="Thoulutsang Y."/>
            <person name="Thoulutsang D."/>
            <person name="Topham K."/>
            <person name="Topping I."/>
            <person name="Tsamla T."/>
            <person name="Vassiliev H."/>
            <person name="Vo A."/>
            <person name="Wangchuk T."/>
            <person name="Wangdi T."/>
            <person name="Weiand M."/>
            <person name="Wilkinson J."/>
            <person name="Wilson A."/>
            <person name="Yadav S."/>
            <person name="Young G."/>
            <person name="Yu Q."/>
            <person name="Zembek L."/>
            <person name="Zhong D."/>
            <person name="Zimmer A."/>
            <person name="Zwirko Z."/>
            <person name="Jaffe D.B."/>
            <person name="Alvarez P."/>
            <person name="Brockman W."/>
            <person name="Butler J."/>
            <person name="Chin C."/>
            <person name="Gnerre S."/>
            <person name="Grabherr M."/>
            <person name="Kleber M."/>
            <person name="Mauceli E."/>
            <person name="MacCallum I."/>
        </authorList>
    </citation>
    <scope>NUCLEOTIDE SEQUENCE [LARGE SCALE GENOMIC DNA]</scope>
    <source>
        <strain evidence="14">Tucson 14024-0371.13</strain>
    </source>
</reference>
<evidence type="ECO:0000256" key="9">
    <source>
        <dbReference type="ARBA" id="ARBA00023157"/>
    </source>
</evidence>